<evidence type="ECO:0000259" key="1">
    <source>
        <dbReference type="Pfam" id="PF12804"/>
    </source>
</evidence>
<evidence type="ECO:0000313" key="3">
    <source>
        <dbReference type="Proteomes" id="UP000264002"/>
    </source>
</evidence>
<dbReference type="PANTHER" id="PTHR43777:SF1">
    <property type="entry name" value="MOLYBDENUM COFACTOR CYTIDYLYLTRANSFERASE"/>
    <property type="match status" value="1"/>
</dbReference>
<gene>
    <name evidence="2" type="ORF">DYP60_03060</name>
</gene>
<dbReference type="CDD" id="cd04182">
    <property type="entry name" value="GT_2_like_f"/>
    <property type="match status" value="1"/>
</dbReference>
<reference evidence="3" key="1">
    <citation type="submission" date="2018-08" db="EMBL/GenBank/DDBJ databases">
        <authorList>
            <person name="Grouzdev D.S."/>
            <person name="Krutkina M.S."/>
        </authorList>
    </citation>
    <scope>NUCLEOTIDE SEQUENCE [LARGE SCALE GENOMIC DNA]</scope>
    <source>
        <strain evidence="3">4-11</strain>
    </source>
</reference>
<dbReference type="InterPro" id="IPR029044">
    <property type="entry name" value="Nucleotide-diphossugar_trans"/>
</dbReference>
<organism evidence="2 3">
    <name type="scientific">Sphaerochaeta halotolerans</name>
    <dbReference type="NCBI Taxonomy" id="2293840"/>
    <lineage>
        <taxon>Bacteria</taxon>
        <taxon>Pseudomonadati</taxon>
        <taxon>Spirochaetota</taxon>
        <taxon>Spirochaetia</taxon>
        <taxon>Spirochaetales</taxon>
        <taxon>Sphaerochaetaceae</taxon>
        <taxon>Sphaerochaeta</taxon>
    </lineage>
</organism>
<accession>A0A372MI84</accession>
<dbReference type="EMBL" id="QUWK01000003">
    <property type="protein sequence ID" value="RFU95469.1"/>
    <property type="molecule type" value="Genomic_DNA"/>
</dbReference>
<dbReference type="AlphaFoldDB" id="A0A372MI84"/>
<dbReference type="Proteomes" id="UP000264002">
    <property type="component" value="Unassembled WGS sequence"/>
</dbReference>
<dbReference type="SUPFAM" id="SSF53448">
    <property type="entry name" value="Nucleotide-diphospho-sugar transferases"/>
    <property type="match status" value="1"/>
</dbReference>
<feature type="domain" description="MobA-like NTP transferase" evidence="1">
    <location>
        <begin position="4"/>
        <end position="160"/>
    </location>
</feature>
<comment type="caution">
    <text evidence="2">The sequence shown here is derived from an EMBL/GenBank/DDBJ whole genome shotgun (WGS) entry which is preliminary data.</text>
</comment>
<evidence type="ECO:0000313" key="2">
    <source>
        <dbReference type="EMBL" id="RFU95469.1"/>
    </source>
</evidence>
<reference evidence="2 3" key="2">
    <citation type="submission" date="2018-09" db="EMBL/GenBank/DDBJ databases">
        <title>Genome of Sphaerochaeta halotolerans strain 4-11.</title>
        <authorList>
            <person name="Nazina T.N."/>
            <person name="Sokolova D.S."/>
        </authorList>
    </citation>
    <scope>NUCLEOTIDE SEQUENCE [LARGE SCALE GENOMIC DNA]</scope>
    <source>
        <strain evidence="2 3">4-11</strain>
    </source>
</reference>
<keyword evidence="2" id="KW-0808">Transferase</keyword>
<sequence length="201" mass="22225">MQNLILAAGLGMRSKGKKLLLPYKGTTIVAHAVEQSLMAGLKTVLVTGFRAEQVAQAVAHLACSQLQIVHNEHYRKGQGSSTICGASYLSHESPFFISLADMPLIESRHYLYLMEQAVEPVARPSYHGRLGHPVLLDPSFLAIIKSQKSSFTMRELLQKYPVQAIEVADEAYITDIDTLDAYHRLVESSQSYGQPPHHPEA</sequence>
<protein>
    <submittedName>
        <fullName evidence="2">Nucleotidyltransferase family protein</fullName>
    </submittedName>
</protein>
<keyword evidence="3" id="KW-1185">Reference proteome</keyword>
<proteinExistence type="predicted"/>
<dbReference type="InterPro" id="IPR025877">
    <property type="entry name" value="MobA-like_NTP_Trfase"/>
</dbReference>
<dbReference type="RefSeq" id="WP_117329416.1">
    <property type="nucleotide sequence ID" value="NZ_QUWK01000003.1"/>
</dbReference>
<dbReference type="PANTHER" id="PTHR43777">
    <property type="entry name" value="MOLYBDENUM COFACTOR CYTIDYLYLTRANSFERASE"/>
    <property type="match status" value="1"/>
</dbReference>
<dbReference type="Pfam" id="PF12804">
    <property type="entry name" value="NTP_transf_3"/>
    <property type="match status" value="1"/>
</dbReference>
<dbReference type="GO" id="GO:0016779">
    <property type="term" value="F:nucleotidyltransferase activity"/>
    <property type="evidence" value="ECO:0007669"/>
    <property type="project" value="UniProtKB-ARBA"/>
</dbReference>
<name>A0A372MI84_9SPIR</name>
<dbReference type="Gene3D" id="3.90.550.10">
    <property type="entry name" value="Spore Coat Polysaccharide Biosynthesis Protein SpsA, Chain A"/>
    <property type="match status" value="1"/>
</dbReference>